<dbReference type="Proteomes" id="UP001190700">
    <property type="component" value="Unassembled WGS sequence"/>
</dbReference>
<sequence length="632" mass="68162">MCVRTLGGLCTSRKARAHIGRTLHLQKGACAHWEDSAPPERAGTLMFAVPSGPQVRASVNANLKALVDGAQGYTCLTVPADAPVRYVDWETSLLAYLPYLVDVTQEASYVDLLVDLLTAGTGALNVSFTKKLNIDNSQIGQLSAAVANLSVTGLDTFYNMTLIQPVSEWGLLSKAGVGGPKGGSLVRGEMSPNMPLSLALDVMLDYTKTNGDKVYDAFNLKVDMEKLYAALVMAFKINMAKLSTMHLSQFENFQCLAVPIDQSSVESGPNVSFGNLGIDITCKECSTVMLQNISSLLRDPGVASLLTAELDVLLTSLPTMFRSVIEGAVNNALSDAKAKCLHIAPPPEPESDSGDKGLSTGLITIAAVCLVALIAGLGYRYYRHLKRKEAKRKAAYDGESPGSMLDDPLSAQLLEVQAGTPAFVSSKDEADDEEPYYPSLMMDPEISWPVRYGLPLLCIGGIALFLSSNTSLGAAVRIHLTVLGEEIVVEIFDFTLSNSIKDMWQAKVYPLALLIAVFSGGWTYVKLVLMLICWATPPSIFASKHRGRMLLGLDLLGKWSLIDTYVMVMMMVAFHFYLDTDSLLSLVFGGGFTVPDYLSELIVINVVVQPGPRHVTPAPLLPLHSALMPPCP</sequence>
<feature type="transmembrane region" description="Helical" evidence="1">
    <location>
        <begin position="361"/>
        <end position="382"/>
    </location>
</feature>
<accession>A0AAE0BJ80</accession>
<gene>
    <name evidence="2" type="ORF">CYMTET_53185</name>
</gene>
<comment type="caution">
    <text evidence="2">The sequence shown here is derived from an EMBL/GenBank/DDBJ whole genome shotgun (WGS) entry which is preliminary data.</text>
</comment>
<organism evidence="2 3">
    <name type="scientific">Cymbomonas tetramitiformis</name>
    <dbReference type="NCBI Taxonomy" id="36881"/>
    <lineage>
        <taxon>Eukaryota</taxon>
        <taxon>Viridiplantae</taxon>
        <taxon>Chlorophyta</taxon>
        <taxon>Pyramimonadophyceae</taxon>
        <taxon>Pyramimonadales</taxon>
        <taxon>Pyramimonadaceae</taxon>
        <taxon>Cymbomonas</taxon>
    </lineage>
</organism>
<protein>
    <submittedName>
        <fullName evidence="2">Uncharacterized protein</fullName>
    </submittedName>
</protein>
<keyword evidence="1" id="KW-1133">Transmembrane helix</keyword>
<dbReference type="PANTHER" id="PTHR34730">
    <property type="entry name" value="UNNAMED PRODUCT"/>
    <property type="match status" value="1"/>
</dbReference>
<evidence type="ECO:0000313" key="3">
    <source>
        <dbReference type="Proteomes" id="UP001190700"/>
    </source>
</evidence>
<keyword evidence="3" id="KW-1185">Reference proteome</keyword>
<dbReference type="EMBL" id="LGRX02034904">
    <property type="protein sequence ID" value="KAK3236689.1"/>
    <property type="molecule type" value="Genomic_DNA"/>
</dbReference>
<proteinExistence type="predicted"/>
<dbReference type="PANTHER" id="PTHR34730:SF1">
    <property type="entry name" value="PARAQUAT-INDUCIBLE PROTEIN A"/>
    <property type="match status" value="1"/>
</dbReference>
<feature type="transmembrane region" description="Helical" evidence="1">
    <location>
        <begin position="511"/>
        <end position="535"/>
    </location>
</feature>
<feature type="transmembrane region" description="Helical" evidence="1">
    <location>
        <begin position="556"/>
        <end position="578"/>
    </location>
</feature>
<name>A0AAE0BJ80_9CHLO</name>
<keyword evidence="1" id="KW-0812">Transmembrane</keyword>
<reference evidence="2 3" key="1">
    <citation type="journal article" date="2015" name="Genome Biol. Evol.">
        <title>Comparative Genomics of a Bacterivorous Green Alga Reveals Evolutionary Causalities and Consequences of Phago-Mixotrophic Mode of Nutrition.</title>
        <authorList>
            <person name="Burns J.A."/>
            <person name="Paasch A."/>
            <person name="Narechania A."/>
            <person name="Kim E."/>
        </authorList>
    </citation>
    <scope>NUCLEOTIDE SEQUENCE [LARGE SCALE GENOMIC DNA]</scope>
    <source>
        <strain evidence="2 3">PLY_AMNH</strain>
    </source>
</reference>
<keyword evidence="1" id="KW-0472">Membrane</keyword>
<evidence type="ECO:0000313" key="2">
    <source>
        <dbReference type="EMBL" id="KAK3236689.1"/>
    </source>
</evidence>
<evidence type="ECO:0000256" key="1">
    <source>
        <dbReference type="SAM" id="Phobius"/>
    </source>
</evidence>
<dbReference type="AlphaFoldDB" id="A0AAE0BJ80"/>
<feature type="transmembrane region" description="Helical" evidence="1">
    <location>
        <begin position="450"/>
        <end position="467"/>
    </location>
</feature>